<evidence type="ECO:0000256" key="6">
    <source>
        <dbReference type="ARBA" id="ARBA00022888"/>
    </source>
</evidence>
<keyword evidence="6 7" id="KW-0061">Asparagine biosynthesis</keyword>
<comment type="catalytic activity">
    <reaction evidence="7">
        <text>L-aspartate + NH4(+) + ATP = L-asparagine + AMP + diphosphate + H(+)</text>
        <dbReference type="Rhea" id="RHEA:11372"/>
        <dbReference type="ChEBI" id="CHEBI:15378"/>
        <dbReference type="ChEBI" id="CHEBI:28938"/>
        <dbReference type="ChEBI" id="CHEBI:29991"/>
        <dbReference type="ChEBI" id="CHEBI:30616"/>
        <dbReference type="ChEBI" id="CHEBI:33019"/>
        <dbReference type="ChEBI" id="CHEBI:58048"/>
        <dbReference type="ChEBI" id="CHEBI:456215"/>
        <dbReference type="EC" id="6.3.1.1"/>
    </reaction>
</comment>
<dbReference type="GO" id="GO:0070981">
    <property type="term" value="P:L-asparagine biosynthetic process"/>
    <property type="evidence" value="ECO:0007669"/>
    <property type="project" value="UniProtKB-UniRule"/>
</dbReference>
<dbReference type="PIRSF" id="PIRSF001555">
    <property type="entry name" value="Asp_ammon_ligase"/>
    <property type="match status" value="1"/>
</dbReference>
<dbReference type="PANTHER" id="PTHR30073">
    <property type="entry name" value="ASPARTATE--AMMONIA LIGASE"/>
    <property type="match status" value="1"/>
</dbReference>
<dbReference type="GO" id="GO:0004071">
    <property type="term" value="F:aspartate-ammonia ligase activity"/>
    <property type="evidence" value="ECO:0007669"/>
    <property type="project" value="UniProtKB-UniRule"/>
</dbReference>
<evidence type="ECO:0000256" key="3">
    <source>
        <dbReference type="ARBA" id="ARBA00022605"/>
    </source>
</evidence>
<accession>A0A0B4S1Y7</accession>
<evidence type="ECO:0000256" key="1">
    <source>
        <dbReference type="ARBA" id="ARBA00022490"/>
    </source>
</evidence>
<keyword evidence="3 7" id="KW-0028">Amino-acid biosynthesis</keyword>
<dbReference type="GO" id="GO:0140096">
    <property type="term" value="F:catalytic activity, acting on a protein"/>
    <property type="evidence" value="ECO:0007669"/>
    <property type="project" value="UniProtKB-ARBA"/>
</dbReference>
<evidence type="ECO:0000313" key="11">
    <source>
        <dbReference type="Proteomes" id="UP000031386"/>
    </source>
</evidence>
<dbReference type="InterPro" id="IPR045864">
    <property type="entry name" value="aa-tRNA-synth_II/BPL/LPL"/>
</dbReference>
<dbReference type="SUPFAM" id="SSF55681">
    <property type="entry name" value="Class II aaRS and biotin synthetases"/>
    <property type="match status" value="1"/>
</dbReference>
<dbReference type="UniPathway" id="UPA00134">
    <property type="reaction ID" value="UER00194"/>
</dbReference>
<evidence type="ECO:0000256" key="2">
    <source>
        <dbReference type="ARBA" id="ARBA00022598"/>
    </source>
</evidence>
<dbReference type="PROSITE" id="PS50862">
    <property type="entry name" value="AA_TRNA_LIGASE_II"/>
    <property type="match status" value="1"/>
</dbReference>
<dbReference type="GO" id="GO:0005829">
    <property type="term" value="C:cytosol"/>
    <property type="evidence" value="ECO:0007669"/>
    <property type="project" value="TreeGrafter"/>
</dbReference>
<dbReference type="AlphaFoldDB" id="A0A0B4S1Y7"/>
<evidence type="ECO:0000256" key="5">
    <source>
        <dbReference type="ARBA" id="ARBA00022840"/>
    </source>
</evidence>
<proteinExistence type="inferred from homology"/>
<dbReference type="OrthoDB" id="9766088at2"/>
<dbReference type="PANTHER" id="PTHR30073:SF5">
    <property type="entry name" value="ASPARTATE--AMMONIA LIGASE"/>
    <property type="match status" value="1"/>
</dbReference>
<dbReference type="STRING" id="33033.NW74_05590"/>
<dbReference type="Pfam" id="PF03590">
    <property type="entry name" value="AsnA"/>
    <property type="match status" value="1"/>
</dbReference>
<reference evidence="10 11" key="1">
    <citation type="submission" date="2014-10" db="EMBL/GenBank/DDBJ databases">
        <title>Complete genome sequence of Parvimonas micra KCOM 1535 (= ChDC B708).</title>
        <authorList>
            <person name="Kook J.-K."/>
            <person name="Park S.-N."/>
            <person name="Lim Y.K."/>
            <person name="Roh H."/>
        </authorList>
    </citation>
    <scope>NUCLEOTIDE SEQUENCE [LARGE SCALE GENOMIC DNA]</scope>
    <source>
        <strain evidence="11">KCOM 1535 / ChDC B708</strain>
    </source>
</reference>
<dbReference type="NCBIfam" id="TIGR00669">
    <property type="entry name" value="asnA"/>
    <property type="match status" value="1"/>
</dbReference>
<keyword evidence="5 7" id="KW-0067">ATP-binding</keyword>
<comment type="subcellular location">
    <subcellularLocation>
        <location evidence="7">Cytoplasm</location>
    </subcellularLocation>
</comment>
<keyword evidence="11" id="KW-1185">Reference proteome</keyword>
<keyword evidence="1 7" id="KW-0963">Cytoplasm</keyword>
<dbReference type="GO" id="GO:0016740">
    <property type="term" value="F:transferase activity"/>
    <property type="evidence" value="ECO:0007669"/>
    <property type="project" value="UniProtKB-ARBA"/>
</dbReference>
<evidence type="ECO:0000256" key="7">
    <source>
        <dbReference type="HAMAP-Rule" id="MF_00555"/>
    </source>
</evidence>
<dbReference type="KEGG" id="pmic:NW74_05590"/>
<keyword evidence="4 7" id="KW-0547">Nucleotide-binding</keyword>
<comment type="pathway">
    <text evidence="7">Amino-acid biosynthesis; L-asparagine biosynthesis; L-asparagine from L-aspartate (ammonia route): step 1/1.</text>
</comment>
<dbReference type="InterPro" id="IPR006195">
    <property type="entry name" value="aa-tRNA-synth_II"/>
</dbReference>
<dbReference type="EC" id="6.3.1.1" evidence="7 8"/>
<dbReference type="Proteomes" id="UP000031386">
    <property type="component" value="Chromosome"/>
</dbReference>
<gene>
    <name evidence="7" type="primary">asnA</name>
    <name evidence="10" type="ORF">NW74_05590</name>
</gene>
<evidence type="ECO:0000259" key="9">
    <source>
        <dbReference type="PROSITE" id="PS50862"/>
    </source>
</evidence>
<dbReference type="RefSeq" id="WP_041954330.1">
    <property type="nucleotide sequence ID" value="NZ_CP009761.1"/>
</dbReference>
<organism evidence="10 11">
    <name type="scientific">Parvimonas micra</name>
    <dbReference type="NCBI Taxonomy" id="33033"/>
    <lineage>
        <taxon>Bacteria</taxon>
        <taxon>Bacillati</taxon>
        <taxon>Bacillota</taxon>
        <taxon>Tissierellia</taxon>
        <taxon>Tissierellales</taxon>
        <taxon>Peptoniphilaceae</taxon>
        <taxon>Parvimonas</taxon>
    </lineage>
</organism>
<dbReference type="EMBL" id="CP009761">
    <property type="protein sequence ID" value="AIZ36845.1"/>
    <property type="molecule type" value="Genomic_DNA"/>
</dbReference>
<evidence type="ECO:0000256" key="8">
    <source>
        <dbReference type="NCBIfam" id="TIGR00669"/>
    </source>
</evidence>
<dbReference type="Gene3D" id="3.30.930.10">
    <property type="entry name" value="Bira Bifunctional Protein, Domain 2"/>
    <property type="match status" value="1"/>
</dbReference>
<keyword evidence="2 7" id="KW-0436">Ligase</keyword>
<evidence type="ECO:0000313" key="10">
    <source>
        <dbReference type="EMBL" id="AIZ36845.1"/>
    </source>
</evidence>
<dbReference type="InterPro" id="IPR004618">
    <property type="entry name" value="AsnA"/>
</dbReference>
<protein>
    <recommendedName>
        <fullName evidence="7 8">Aspartate--ammonia ligase</fullName>
        <ecNumber evidence="7 8">6.3.1.1</ecNumber>
    </recommendedName>
    <alternativeName>
        <fullName evidence="7">Asparagine synthetase A</fullName>
    </alternativeName>
</protein>
<dbReference type="GO" id="GO:0005524">
    <property type="term" value="F:ATP binding"/>
    <property type="evidence" value="ECO:0007669"/>
    <property type="project" value="UniProtKB-UniRule"/>
</dbReference>
<name>A0A0B4S1Y7_9FIRM</name>
<feature type="domain" description="Aminoacyl-transfer RNA synthetases class-II family profile" evidence="9">
    <location>
        <begin position="26"/>
        <end position="322"/>
    </location>
</feature>
<sequence length="337" mass="38970">MNHIIIPEGYSSDLNIIETQKAIKEIKDFFETNLANELNLTRVSAPLFVKKNTGINDNLSGIEYPVIFSLSEEENSEELEIVQSLAKWKRIALKNYAIPDGEGIYTDMNAIRPCESLDNIHSVYVDQWDWERVISNEDRNEKFLTDIVKKIYNVFKRTDEFLSRRFINHKTILPKKVFFISTQELEDMFPNATPKEREHKIARAKKAVFITKIGNVLSSGKKHDGRSPDYDDWDLNGDLIFWNPILNSSLELSSMGIRVNKEILLKQLKISGNEDRKNLKYHKMLLNDELPLTIGGGIGQSRICMFFLQKAHIGEVQSSFWPEEMLDICKENKINLL</sequence>
<comment type="similarity">
    <text evidence="7">Belongs to the class-II aminoacyl-tRNA synthetase family. AsnA subfamily.</text>
</comment>
<evidence type="ECO:0000256" key="4">
    <source>
        <dbReference type="ARBA" id="ARBA00022741"/>
    </source>
</evidence>
<dbReference type="HAMAP" id="MF_00555">
    <property type="entry name" value="AsnA"/>
    <property type="match status" value="1"/>
</dbReference>